<reference evidence="1" key="1">
    <citation type="journal article" date="2023" name="Mol. Phylogenet. Evol.">
        <title>Genome-scale phylogeny and comparative genomics of the fungal order Sordariales.</title>
        <authorList>
            <person name="Hensen N."/>
            <person name="Bonometti L."/>
            <person name="Westerberg I."/>
            <person name="Brannstrom I.O."/>
            <person name="Guillou S."/>
            <person name="Cros-Aarteil S."/>
            <person name="Calhoun S."/>
            <person name="Haridas S."/>
            <person name="Kuo A."/>
            <person name="Mondo S."/>
            <person name="Pangilinan J."/>
            <person name="Riley R."/>
            <person name="LaButti K."/>
            <person name="Andreopoulos B."/>
            <person name="Lipzen A."/>
            <person name="Chen C."/>
            <person name="Yan M."/>
            <person name="Daum C."/>
            <person name="Ng V."/>
            <person name="Clum A."/>
            <person name="Steindorff A."/>
            <person name="Ohm R.A."/>
            <person name="Martin F."/>
            <person name="Silar P."/>
            <person name="Natvig D.O."/>
            <person name="Lalanne C."/>
            <person name="Gautier V."/>
            <person name="Ament-Velasquez S.L."/>
            <person name="Kruys A."/>
            <person name="Hutchinson M.I."/>
            <person name="Powell A.J."/>
            <person name="Barry K."/>
            <person name="Miller A.N."/>
            <person name="Grigoriev I.V."/>
            <person name="Debuchy R."/>
            <person name="Gladieux P."/>
            <person name="Hiltunen Thoren M."/>
            <person name="Johannesson H."/>
        </authorList>
    </citation>
    <scope>NUCLEOTIDE SEQUENCE</scope>
    <source>
        <strain evidence="1">CBS 118394</strain>
    </source>
</reference>
<sequence length="157" mass="18024">MLTYNLAIDSAVERPSAAKHPSFARFRSGLQQAQTQLHGGKHLPEGLKSRDLAQLQVLKDLSSELPFEVFLGLLEKEEMGGVEYDGGYDRYDRWGHDETDEENEDDYLELNEIFDTKYRVKTLHDLQGRKVMNGLSLSEDDILQEDAFEGLDHEDYE</sequence>
<gene>
    <name evidence="1" type="ORF">B0H66DRAFT_608929</name>
</gene>
<dbReference type="EMBL" id="JAUEDM010000010">
    <property type="protein sequence ID" value="KAK3312024.1"/>
    <property type="molecule type" value="Genomic_DNA"/>
</dbReference>
<name>A0AAE0HSE3_9PEZI</name>
<evidence type="ECO:0000313" key="1">
    <source>
        <dbReference type="EMBL" id="KAK3312024.1"/>
    </source>
</evidence>
<reference evidence="1" key="2">
    <citation type="submission" date="2023-06" db="EMBL/GenBank/DDBJ databases">
        <authorList>
            <consortium name="Lawrence Berkeley National Laboratory"/>
            <person name="Haridas S."/>
            <person name="Hensen N."/>
            <person name="Bonometti L."/>
            <person name="Westerberg I."/>
            <person name="Brannstrom I.O."/>
            <person name="Guillou S."/>
            <person name="Cros-Aarteil S."/>
            <person name="Calhoun S."/>
            <person name="Kuo A."/>
            <person name="Mondo S."/>
            <person name="Pangilinan J."/>
            <person name="Riley R."/>
            <person name="Labutti K."/>
            <person name="Andreopoulos B."/>
            <person name="Lipzen A."/>
            <person name="Chen C."/>
            <person name="Yanf M."/>
            <person name="Daum C."/>
            <person name="Ng V."/>
            <person name="Clum A."/>
            <person name="Steindorff A."/>
            <person name="Ohm R."/>
            <person name="Martin F."/>
            <person name="Silar P."/>
            <person name="Natvig D."/>
            <person name="Lalanne C."/>
            <person name="Gautier V."/>
            <person name="Ament-Velasquez S.L."/>
            <person name="Kruys A."/>
            <person name="Hutchinson M.I."/>
            <person name="Powell A.J."/>
            <person name="Barry K."/>
            <person name="Miller A.N."/>
            <person name="Grigoriev I.V."/>
            <person name="Debuchy R."/>
            <person name="Gladieux P."/>
            <person name="Thoren M.H."/>
            <person name="Johannesson H."/>
        </authorList>
    </citation>
    <scope>NUCLEOTIDE SEQUENCE</scope>
    <source>
        <strain evidence="1">CBS 118394</strain>
    </source>
</reference>
<keyword evidence="2" id="KW-1185">Reference proteome</keyword>
<organism evidence="1 2">
    <name type="scientific">Apodospora peruviana</name>
    <dbReference type="NCBI Taxonomy" id="516989"/>
    <lineage>
        <taxon>Eukaryota</taxon>
        <taxon>Fungi</taxon>
        <taxon>Dikarya</taxon>
        <taxon>Ascomycota</taxon>
        <taxon>Pezizomycotina</taxon>
        <taxon>Sordariomycetes</taxon>
        <taxon>Sordariomycetidae</taxon>
        <taxon>Sordariales</taxon>
        <taxon>Lasiosphaeriaceae</taxon>
        <taxon>Apodospora</taxon>
    </lineage>
</organism>
<evidence type="ECO:0000313" key="2">
    <source>
        <dbReference type="Proteomes" id="UP001283341"/>
    </source>
</evidence>
<dbReference type="AlphaFoldDB" id="A0AAE0HSE3"/>
<accession>A0AAE0HSE3</accession>
<comment type="caution">
    <text evidence="1">The sequence shown here is derived from an EMBL/GenBank/DDBJ whole genome shotgun (WGS) entry which is preliminary data.</text>
</comment>
<dbReference type="Proteomes" id="UP001283341">
    <property type="component" value="Unassembled WGS sequence"/>
</dbReference>
<protein>
    <submittedName>
        <fullName evidence="1">Uncharacterized protein</fullName>
    </submittedName>
</protein>
<proteinExistence type="predicted"/>